<dbReference type="NCBIfam" id="TIGR00682">
    <property type="entry name" value="lpxK"/>
    <property type="match status" value="1"/>
</dbReference>
<evidence type="ECO:0000256" key="11">
    <source>
        <dbReference type="ARBA" id="ARBA00023098"/>
    </source>
</evidence>
<dbReference type="SUPFAM" id="SSF52540">
    <property type="entry name" value="P-loop containing nucleoside triphosphate hydrolases"/>
    <property type="match status" value="1"/>
</dbReference>
<dbReference type="UniPathway" id="UPA00359">
    <property type="reaction ID" value="UER00482"/>
</dbReference>
<evidence type="ECO:0000313" key="15">
    <source>
        <dbReference type="Proteomes" id="UP000076661"/>
    </source>
</evidence>
<accession>A0A161YML1</accession>
<dbReference type="GO" id="GO:0005886">
    <property type="term" value="C:plasma membrane"/>
    <property type="evidence" value="ECO:0007669"/>
    <property type="project" value="TreeGrafter"/>
</dbReference>
<keyword evidence="6 13" id="KW-0441">Lipid A biosynthesis</keyword>
<evidence type="ECO:0000256" key="6">
    <source>
        <dbReference type="ARBA" id="ARBA00022556"/>
    </source>
</evidence>
<keyword evidence="8 13" id="KW-0547">Nucleotide-binding</keyword>
<evidence type="ECO:0000256" key="13">
    <source>
        <dbReference type="HAMAP-Rule" id="MF_00409"/>
    </source>
</evidence>
<keyword evidence="7 13" id="KW-0808">Transferase</keyword>
<dbReference type="AlphaFoldDB" id="A0A161YML1"/>
<feature type="binding site" evidence="13">
    <location>
        <begin position="58"/>
        <end position="65"/>
    </location>
    <ligand>
        <name>ATP</name>
        <dbReference type="ChEBI" id="CHEBI:30616"/>
    </ligand>
</feature>
<dbReference type="InterPro" id="IPR003758">
    <property type="entry name" value="LpxK"/>
</dbReference>
<dbReference type="PATRIC" id="fig|1365257.3.peg.3845"/>
<evidence type="ECO:0000256" key="5">
    <source>
        <dbReference type="ARBA" id="ARBA00022516"/>
    </source>
</evidence>
<evidence type="ECO:0000256" key="10">
    <source>
        <dbReference type="ARBA" id="ARBA00022840"/>
    </source>
</evidence>
<evidence type="ECO:0000256" key="12">
    <source>
        <dbReference type="ARBA" id="ARBA00029757"/>
    </source>
</evidence>
<evidence type="ECO:0000256" key="3">
    <source>
        <dbReference type="ARBA" id="ARBA00012071"/>
    </source>
</evidence>
<keyword evidence="11 13" id="KW-0443">Lipid metabolism</keyword>
<comment type="function">
    <text evidence="1 13">Transfers the gamma-phosphate of ATP to the 4'-position of a tetraacyldisaccharide 1-phosphate intermediate (termed DS-1-P) to form tetraacyldisaccharide 1,4'-bis-phosphate (lipid IVA).</text>
</comment>
<dbReference type="EC" id="2.7.1.130" evidence="3 13"/>
<comment type="similarity">
    <text evidence="13">Belongs to the LpxK family.</text>
</comment>
<keyword evidence="9 13" id="KW-0418">Kinase</keyword>
<evidence type="ECO:0000256" key="2">
    <source>
        <dbReference type="ARBA" id="ARBA00004870"/>
    </source>
</evidence>
<comment type="caution">
    <text evidence="14">The sequence shown here is derived from an EMBL/GenBank/DDBJ whole genome shotgun (WGS) entry which is preliminary data.</text>
</comment>
<dbReference type="GO" id="GO:0009245">
    <property type="term" value="P:lipid A biosynthetic process"/>
    <property type="evidence" value="ECO:0007669"/>
    <property type="project" value="UniProtKB-UniRule"/>
</dbReference>
<proteinExistence type="inferred from homology"/>
<keyword evidence="10 13" id="KW-0067">ATP-binding</keyword>
<evidence type="ECO:0000256" key="9">
    <source>
        <dbReference type="ARBA" id="ARBA00022777"/>
    </source>
</evidence>
<protein>
    <recommendedName>
        <fullName evidence="4 13">Tetraacyldisaccharide 4'-kinase</fullName>
        <ecNumber evidence="3 13">2.7.1.130</ecNumber>
    </recommendedName>
    <alternativeName>
        <fullName evidence="12 13">Lipid A 4'-kinase</fullName>
    </alternativeName>
</protein>
<dbReference type="GO" id="GO:0009244">
    <property type="term" value="P:lipopolysaccharide core region biosynthetic process"/>
    <property type="evidence" value="ECO:0007669"/>
    <property type="project" value="TreeGrafter"/>
</dbReference>
<dbReference type="Pfam" id="PF02606">
    <property type="entry name" value="LpxK"/>
    <property type="match status" value="1"/>
</dbReference>
<dbReference type="PANTHER" id="PTHR42724:SF1">
    <property type="entry name" value="TETRAACYLDISACCHARIDE 4'-KINASE, MITOCHONDRIAL-RELATED"/>
    <property type="match status" value="1"/>
</dbReference>
<reference evidence="14 15" key="1">
    <citation type="submission" date="2013-07" db="EMBL/GenBank/DDBJ databases">
        <title>Comparative Genomic and Metabolomic Analysis of Twelve Strains of Pseudoalteromonas luteoviolacea.</title>
        <authorList>
            <person name="Vynne N.G."/>
            <person name="Mansson M."/>
            <person name="Gram L."/>
        </authorList>
    </citation>
    <scope>NUCLEOTIDE SEQUENCE [LARGE SCALE GENOMIC DNA]</scope>
    <source>
        <strain evidence="14 15">S4060-1</strain>
    </source>
</reference>
<organism evidence="14 15">
    <name type="scientific">Pseudoalteromonas luteoviolacea S4060-1</name>
    <dbReference type="NCBI Taxonomy" id="1365257"/>
    <lineage>
        <taxon>Bacteria</taxon>
        <taxon>Pseudomonadati</taxon>
        <taxon>Pseudomonadota</taxon>
        <taxon>Gammaproteobacteria</taxon>
        <taxon>Alteromonadales</taxon>
        <taxon>Pseudoalteromonadaceae</taxon>
        <taxon>Pseudoalteromonas</taxon>
    </lineage>
</organism>
<gene>
    <name evidence="13" type="primary">lpxK</name>
    <name evidence="14" type="ORF">N478_24640</name>
</gene>
<dbReference type="RefSeq" id="WP_063382213.1">
    <property type="nucleotide sequence ID" value="NZ_AUXX01000036.1"/>
</dbReference>
<dbReference type="Proteomes" id="UP000076661">
    <property type="component" value="Unassembled WGS sequence"/>
</dbReference>
<keyword evidence="5 13" id="KW-0444">Lipid biosynthesis</keyword>
<comment type="pathway">
    <text evidence="2 13">Glycolipid biosynthesis; lipid IV(A) biosynthesis; lipid IV(A) from (3R)-3-hydroxytetradecanoyl-[acyl-carrier-protein] and UDP-N-acetyl-alpha-D-glucosamine: step 6/6.</text>
</comment>
<sequence>MNKIEKSWYRPMGVLNIALLPLSALFWLVSSVRRGLFKLGIKPSYKATVPVLIVGNIGIGGNGKTPFVLWLVPYLKSLGLKVAVISRGYGAKPPHTPYQVNQQSTPEQAGDEPLLIFNRLGCDVVIGGDRKASIEYLIEHNEPDIIISDDGLQHYQLARDIEVCIVDNERRFGNGLLLPAGPLRELPGRLKSVDLAVYNGSIKEDGYSLCTTGIYSVKTGEKLKAHATQGVAISAIGNPSRFEKSLRANGITITQTKHFADHHLYGEQDFEPYINQPVFMTEKDAVKCQKFAKENWYFLRVDAVPSDALIEKLHRLLEKKGIIGHGI</sequence>
<dbReference type="PANTHER" id="PTHR42724">
    <property type="entry name" value="TETRAACYLDISACCHARIDE 4'-KINASE"/>
    <property type="match status" value="1"/>
</dbReference>
<dbReference type="GO" id="GO:0005524">
    <property type="term" value="F:ATP binding"/>
    <property type="evidence" value="ECO:0007669"/>
    <property type="project" value="UniProtKB-UniRule"/>
</dbReference>
<evidence type="ECO:0000256" key="1">
    <source>
        <dbReference type="ARBA" id="ARBA00002274"/>
    </source>
</evidence>
<dbReference type="GO" id="GO:0009029">
    <property type="term" value="F:lipid-A 4'-kinase activity"/>
    <property type="evidence" value="ECO:0007669"/>
    <property type="project" value="UniProtKB-UniRule"/>
</dbReference>
<evidence type="ECO:0000256" key="7">
    <source>
        <dbReference type="ARBA" id="ARBA00022679"/>
    </source>
</evidence>
<evidence type="ECO:0000313" key="14">
    <source>
        <dbReference type="EMBL" id="KZN62926.1"/>
    </source>
</evidence>
<dbReference type="EMBL" id="AUXX01000036">
    <property type="protein sequence ID" value="KZN62926.1"/>
    <property type="molecule type" value="Genomic_DNA"/>
</dbReference>
<comment type="catalytic activity">
    <reaction evidence="13">
        <text>a lipid A disaccharide + ATP = a lipid IVA + ADP + H(+)</text>
        <dbReference type="Rhea" id="RHEA:67840"/>
        <dbReference type="ChEBI" id="CHEBI:15378"/>
        <dbReference type="ChEBI" id="CHEBI:30616"/>
        <dbReference type="ChEBI" id="CHEBI:176343"/>
        <dbReference type="ChEBI" id="CHEBI:176425"/>
        <dbReference type="ChEBI" id="CHEBI:456216"/>
        <dbReference type="EC" id="2.7.1.130"/>
    </reaction>
</comment>
<dbReference type="InterPro" id="IPR027417">
    <property type="entry name" value="P-loop_NTPase"/>
</dbReference>
<evidence type="ECO:0000256" key="8">
    <source>
        <dbReference type="ARBA" id="ARBA00022741"/>
    </source>
</evidence>
<name>A0A161YML1_9GAMM</name>
<evidence type="ECO:0000256" key="4">
    <source>
        <dbReference type="ARBA" id="ARBA00016436"/>
    </source>
</evidence>
<dbReference type="HAMAP" id="MF_00409">
    <property type="entry name" value="LpxK"/>
    <property type="match status" value="1"/>
</dbReference>